<gene>
    <name evidence="2" type="ORF">EMPG_12454</name>
</gene>
<dbReference type="EMBL" id="LDEV01000844">
    <property type="protein sequence ID" value="KLJ12517.1"/>
    <property type="molecule type" value="Genomic_DNA"/>
</dbReference>
<protein>
    <submittedName>
        <fullName evidence="2">Uncharacterized protein</fullName>
    </submittedName>
</protein>
<comment type="caution">
    <text evidence="2">The sequence shown here is derived from an EMBL/GenBank/DDBJ whole genome shotgun (WGS) entry which is preliminary data.</text>
</comment>
<evidence type="ECO:0000313" key="2">
    <source>
        <dbReference type="EMBL" id="KLJ12517.1"/>
    </source>
</evidence>
<sequence>MRKNILANGNGCDIVSSNLRELKTPRPPTSTSERKLRSSTGPSVRFRVPRSELSGARSHGHTATRASSALNSDTTSPPSPSVPAYE</sequence>
<feature type="compositionally biased region" description="Pro residues" evidence="1">
    <location>
        <begin position="77"/>
        <end position="86"/>
    </location>
</feature>
<name>A0A0H1BNC5_9EURO</name>
<accession>A0A0H1BNC5</accession>
<feature type="region of interest" description="Disordered" evidence="1">
    <location>
        <begin position="1"/>
        <end position="86"/>
    </location>
</feature>
<proteinExistence type="predicted"/>
<keyword evidence="3" id="KW-1185">Reference proteome</keyword>
<evidence type="ECO:0000256" key="1">
    <source>
        <dbReference type="SAM" id="MobiDB-lite"/>
    </source>
</evidence>
<reference evidence="3" key="1">
    <citation type="journal article" date="2015" name="PLoS Genet.">
        <title>The dynamic genome and transcriptome of the human fungal pathogen Blastomyces and close relative Emmonsia.</title>
        <authorList>
            <person name="Munoz J.F."/>
            <person name="Gauthier G.M."/>
            <person name="Desjardins C.A."/>
            <person name="Gallo J.E."/>
            <person name="Holder J."/>
            <person name="Sullivan T.D."/>
            <person name="Marty A.J."/>
            <person name="Carmen J.C."/>
            <person name="Chen Z."/>
            <person name="Ding L."/>
            <person name="Gujja S."/>
            <person name="Magrini V."/>
            <person name="Misas E."/>
            <person name="Mitreva M."/>
            <person name="Priest M."/>
            <person name="Saif S."/>
            <person name="Whiston E.A."/>
            <person name="Young S."/>
            <person name="Zeng Q."/>
            <person name="Goldman W.E."/>
            <person name="Mardis E.R."/>
            <person name="Taylor J.W."/>
            <person name="McEwen J.G."/>
            <person name="Clay O.K."/>
            <person name="Klein B.S."/>
            <person name="Cuomo C.A."/>
        </authorList>
    </citation>
    <scope>NUCLEOTIDE SEQUENCE [LARGE SCALE GENOMIC DNA]</scope>
    <source>
        <strain evidence="3">UAMH 139</strain>
    </source>
</reference>
<dbReference type="AlphaFoldDB" id="A0A0H1BNC5"/>
<dbReference type="Proteomes" id="UP000053573">
    <property type="component" value="Unassembled WGS sequence"/>
</dbReference>
<evidence type="ECO:0000313" key="3">
    <source>
        <dbReference type="Proteomes" id="UP000053573"/>
    </source>
</evidence>
<organism evidence="2 3">
    <name type="scientific">Blastomyces silverae</name>
    <dbReference type="NCBI Taxonomy" id="2060906"/>
    <lineage>
        <taxon>Eukaryota</taxon>
        <taxon>Fungi</taxon>
        <taxon>Dikarya</taxon>
        <taxon>Ascomycota</taxon>
        <taxon>Pezizomycotina</taxon>
        <taxon>Eurotiomycetes</taxon>
        <taxon>Eurotiomycetidae</taxon>
        <taxon>Onygenales</taxon>
        <taxon>Ajellomycetaceae</taxon>
        <taxon>Blastomyces</taxon>
    </lineage>
</organism>